<evidence type="ECO:0000256" key="8">
    <source>
        <dbReference type="ARBA" id="ARBA00022729"/>
    </source>
</evidence>
<dbReference type="SMART" id="SM00365">
    <property type="entry name" value="LRR_SD22"/>
    <property type="match status" value="14"/>
</dbReference>
<dbReference type="InterPro" id="IPR046956">
    <property type="entry name" value="RLP23-like"/>
</dbReference>
<dbReference type="SUPFAM" id="SSF52075">
    <property type="entry name" value="Outer arm dynein light chain 1"/>
    <property type="match status" value="1"/>
</dbReference>
<evidence type="ECO:0000256" key="3">
    <source>
        <dbReference type="ARBA" id="ARBA00009592"/>
    </source>
</evidence>
<dbReference type="EMBL" id="SDMP01000004">
    <property type="protein sequence ID" value="RYR60642.1"/>
    <property type="molecule type" value="Genomic_DNA"/>
</dbReference>
<dbReference type="InterPro" id="IPR032675">
    <property type="entry name" value="LRR_dom_sf"/>
</dbReference>
<evidence type="ECO:0000256" key="6">
    <source>
        <dbReference type="ARBA" id="ARBA00022692"/>
    </source>
</evidence>
<evidence type="ECO:0000259" key="20">
    <source>
        <dbReference type="Pfam" id="PF23598"/>
    </source>
</evidence>
<dbReference type="CDD" id="cd04476">
    <property type="entry name" value="RPA1_DBD_C"/>
    <property type="match status" value="1"/>
</dbReference>
<comment type="similarity">
    <text evidence="2">Belongs to the replication factor A protein 1 family.</text>
</comment>
<evidence type="ECO:0000256" key="11">
    <source>
        <dbReference type="ARBA" id="ARBA00022833"/>
    </source>
</evidence>
<dbReference type="InterPro" id="IPR003591">
    <property type="entry name" value="Leu-rich_rpt_typical-subtyp"/>
</dbReference>
<feature type="domain" description="Leucine-rich repeat-containing N-terminal plant-type" evidence="18">
    <location>
        <begin position="532"/>
        <end position="579"/>
    </location>
</feature>
<dbReference type="InterPro" id="IPR055414">
    <property type="entry name" value="LRR_R13L4/SHOC2-like"/>
</dbReference>
<comment type="caution">
    <text evidence="21">The sequence shown here is derived from an EMBL/GenBank/DDBJ whole genome shotgun (WGS) entry which is preliminary data.</text>
</comment>
<keyword evidence="11" id="KW-0862">Zinc</keyword>
<dbReference type="Pfam" id="PF08646">
    <property type="entry name" value="Rep_fac-A_C"/>
    <property type="match status" value="1"/>
</dbReference>
<evidence type="ECO:0000259" key="18">
    <source>
        <dbReference type="Pfam" id="PF08263"/>
    </source>
</evidence>
<feature type="domain" description="Leucine-rich repeat-containing N-terminal plant-type" evidence="18">
    <location>
        <begin position="1466"/>
        <end position="1512"/>
    </location>
</feature>
<dbReference type="Gene3D" id="3.80.10.10">
    <property type="entry name" value="Ribonuclease Inhibitor"/>
    <property type="match status" value="9"/>
</dbReference>
<evidence type="ECO:0000313" key="22">
    <source>
        <dbReference type="Proteomes" id="UP000289738"/>
    </source>
</evidence>
<feature type="transmembrane region" description="Helical" evidence="17">
    <location>
        <begin position="3169"/>
        <end position="3194"/>
    </location>
</feature>
<dbReference type="Proteomes" id="UP000289738">
    <property type="component" value="Chromosome A04"/>
</dbReference>
<feature type="domain" description="Replication factor A C-terminal" evidence="19">
    <location>
        <begin position="403"/>
        <end position="516"/>
    </location>
</feature>
<keyword evidence="5" id="KW-0433">Leucine-rich repeat</keyword>
<dbReference type="SUPFAM" id="SSF52058">
    <property type="entry name" value="L domain-like"/>
    <property type="match status" value="7"/>
</dbReference>
<keyword evidence="4" id="KW-1003">Cell membrane</keyword>
<dbReference type="InterPro" id="IPR012340">
    <property type="entry name" value="NA-bd_OB-fold"/>
</dbReference>
<evidence type="ECO:0000256" key="4">
    <source>
        <dbReference type="ARBA" id="ARBA00022475"/>
    </source>
</evidence>
<evidence type="ECO:0000313" key="21">
    <source>
        <dbReference type="EMBL" id="RYR60642.1"/>
    </source>
</evidence>
<dbReference type="Gene3D" id="2.40.50.140">
    <property type="entry name" value="Nucleic acid-binding proteins"/>
    <property type="match status" value="1"/>
</dbReference>
<dbReference type="InterPro" id="IPR001611">
    <property type="entry name" value="Leu-rich_rpt"/>
</dbReference>
<evidence type="ECO:0008006" key="23">
    <source>
        <dbReference type="Google" id="ProtNLM"/>
    </source>
</evidence>
<keyword evidence="15" id="KW-0675">Receptor</keyword>
<dbReference type="FunFam" id="3.80.10.10:FF:000041">
    <property type="entry name" value="LRR receptor-like serine/threonine-protein kinase ERECTA"/>
    <property type="match status" value="3"/>
</dbReference>
<dbReference type="InterPro" id="IPR013955">
    <property type="entry name" value="Rep_factor-A_C"/>
</dbReference>
<dbReference type="FunFam" id="3.80.10.10:FF:000095">
    <property type="entry name" value="LRR receptor-like serine/threonine-protein kinase GSO1"/>
    <property type="match status" value="2"/>
</dbReference>
<evidence type="ECO:0000256" key="13">
    <source>
        <dbReference type="ARBA" id="ARBA00023125"/>
    </source>
</evidence>
<evidence type="ECO:0000256" key="2">
    <source>
        <dbReference type="ARBA" id="ARBA00005690"/>
    </source>
</evidence>
<dbReference type="Pfam" id="PF08263">
    <property type="entry name" value="LRRNT_2"/>
    <property type="match status" value="3"/>
</dbReference>
<keyword evidence="13" id="KW-0238">DNA-binding</keyword>
<evidence type="ECO:0000256" key="5">
    <source>
        <dbReference type="ARBA" id="ARBA00022614"/>
    </source>
</evidence>
<dbReference type="SMART" id="SM00364">
    <property type="entry name" value="LRR_BAC"/>
    <property type="match status" value="8"/>
</dbReference>
<feature type="domain" description="Disease resistance R13L4/SHOC-2-like LRR" evidence="20">
    <location>
        <begin position="1626"/>
        <end position="1845"/>
    </location>
</feature>
<comment type="similarity">
    <text evidence="3">Belongs to the RLP family.</text>
</comment>
<sequence length="3204" mass="359766">MLELLDLSHNHFNDSFPFWLGSLPKLKVISLHDNEFHGAIKCPSKCTFVKLHIIDLSENNFSGNLSSEIIKSFKSMTLSNTSHQVHLKNDIYQLLHSLVDIDLFSFPMSNKGVVMNYQGDQYFHYMVAIDLSCNKISGEIPDIMGSLNGLVVLNLSNNMFTGSIPSSLGKLSNLEVLDLSLNSLSGNIPQQLTALTFLDFFNVSFNNLSGPIPENRQFSTFENSSFKGNKGLCGIQLVKKCKDHSKPPLPTLDGDQDSESKSFFEFNWMVILIGYGILNILQHYFEFASLETLSDRVGQRQILTDVIEKLHAIGEEEQNIVFKVTLWRNLSNQINKEITTQINGQKIVALTSTLVSTTSSTKIYINPEIEEFTQLTYGMIRNQITIQDLMAMQWESDDQEKIFTILATINGIDDKFGWNYVECEKYHKKAYKKGDNYICGTCNQTPQYPTIRFRIQLKVSDQSATATFVLFDGEAKKLLDTTASNLITFQKSNDLEAPPQLKNLCNLTLIFEVKLNDLNDSTTTHHHHECHQHESNALLNFKQSFIISKYASYSPFSYPKTVSWISTTDCCCWDGIECDELTGHVISIDLSSSLLYGSMDPNSTLFSLVHLQSLDLSDNDFNHSQIPARIGHLSQLRHLNLSHGNENTFSGEVPPQVSQLSNLLSLDLRSYTLESRPYDLINNLQLKASTLTSLTQNTTRLEHLRLNFVTISSSLPYTFTNLTSLQKLSLFNCELHGEFPLVTIYLPRTSFYGSLPTSIENLTSLNWFEISRCNFHGAIPYSIGNLTQLALLDLTDNSFDGEIPHSLFGLENLVNLFLDYNFFQGHLALDMFLKLKMLNGLGLSHNKLSLFSQNRAVNVTTLPPIQWLALTSCNLAGEVPNWIMNLTTLNRLNLKENNLQGEIPYFLFMLENLTYLDLVDNMLEGQIELDMLSKLKKLTALGLGGGNKLSFHEGNNTSKVTFPAQIQVLHLSSCNIVHFPNFIQHLQELTDLYISDNSIKTIPSLEISNNLLMGEICPSICNLQSLVDLDLSSNNLVGMIPSCLGSFSQSLQLLNVSGNKLTGNIPQIYVKGDVLQLIDFSSNKLYGQLPRALVNCRMLEFLDVRHNHFNDSFPFWLGSLPKLKVLSLRDNEFHGAIMCPLKYTFPHLRIIDLSQNGFSRKLTSEIIMCFKSMIISNKRQLDFKDVIHSDNAEIDIDWHPFSMSNKGVVMDYLGGQYLRHMVAIDLSCNKIYGEIPDIMGSLNGLLVLNLSNNMFTGSIPSSLGKFSNLEVLDLSLNSLSGNIPQQLAGLTFLDFFNVSFNNLSGPIPENGQLSTFDDNSFKGNKGLCGIRLVKKCEDYSKLPLPTTDGDQDTESEAFFELYWMVIVIGYGGGLVAGLALGNAFAVDKIDNFPHLKIIHERNKDLCGIQLVKKCEDRSKLLLPTPDDNQDFEFNWRFLLLFSSFLFTNCLTLNDSTTTHHHECYQHESNALFSFKQSFIISKYASYNPFSYPKTLSWNPSTDCCLWDGIECDELTGHVISIDLSSSQLYGSMDPNSTLFSLVHLQSLDLSDNDFNHSQIPAKIGELSQLRYLNLSHGNENTFSGEVPPQISQLSNLLSLDLRSYIEQLDFPFINRLHLKESTLRSLIQNSTRLEHLRLNFVTISSSLPHTLTNLTSLQMLSFRRCELYGEFPVRIFHLPNITVLNFGENQNLQGTLPASIGNLTNLAVLYLEDNSFHGEIPQSLFRLKNLEILSLSYNFFEGELALDMILKLKMLNGLDLSFNKLSLFSQNTDVNVTTLPPIQWLGLSECNLIGEVPTWMMNLTSLYHLDLSKNKLQGEIPYFLFTLENLTVLYLGGNMLEGQIELDLLAKLKKLTVLGFGGGNKLFFLEGKNTSNVTIPSQIQYLELSSCNLVHFPNFIQHLQELTDLFISNNSIKTIPSWIWNKTTLQRLEIFNNLLMGEISPLICNLQSLVHLDLSSNNLVGMIPSCLGSFSQSLRFLRLAGNKLIGSIPQTYSKRNALQFIDFSSNKLYGQLPRSLVNCRKLELLDVSHNHLNDSFPFWLQSLPKLKVISLRNNKFYGAIKCPSNCTFLKLHIIDLSQNDFSGNLSSEIIKNFKSMTLSNTSDPAHFKDDIYYLQHSLIDIDLFSFSMSNKGVVLNYHGVQYFDYMVAIDLSCNKIYGEIPDIMGSLNRLLVLNLSNNMFTGSIPSSLGKLSNLEVLDLSLNSLSGNIPQQLTGLTFLDFFNVSFNNLSGPIPENGQLSTFDDNSFKGNNDLCGIQLVKKCKDHSMLPLSTSDGNQDSESGPFFKSNWMVILIGYGGGLLVGLALGNAFAGDFLLLFSSSLFTNCFTLNHSTTTHHHECHQHESNALLSFKQSFLISKSASYNPFSYPKTLSWSPSTDCCSWDGIQCDELTGHVISIDLSSSLLYGSMDANSTLFSLVHLQSLDLSDNDFNHSQIPAKIGELSQLRHLDLSHGNENTFSGEVPPQVSQLSNLLSLDLRSYTLQPLPYNLINHLQLKASTLTSLTQNSTRLEYLRLSFVTISSSLPHTLTNLTSLQKLSFRQCELYGEFPVGIFHLPNITVLSFGDNQNLQGTLPASIGNLTNLAFLYLEDNSFHGEIPQSLFRLENLEILSLSYNFFEGQLALDMFLKLKMLNVLDLSINKLSLLSQNRTVNVTILPPIQWLGLSECNLNGEIPTWIMNLTTLNVLNLHYNNLQGEIPYFLFKLENLTGLDLGANMLEGQIELGMLSKLQKLTFLGLGGGNKLSFVEGKNTTNVTFPPQIQSLDLGSCNLVHFPNFIQHLQELTDLHIKQNSIKTIPSWIWNKTTLQFWEISNNLLIGEISPLICNLQSLIYLDLSFNYLIGMIPSCLGSFSQSLQYLSLAGNKLIGNIPQTYEKGNALQFIDFSSNKLYGQLPRALVNCRMLEFLDVRHNHFNDSFPFWLGSLPKLKAVSLRDNQFHGAIMCPLKYTFPQLRIIDLSHNGFSTKLTSEIIMCFKSMIISDKRQLDFKDLILSKNMFLDIDSSSFSMSNKGVVMDYLGSQYLHHMVAIDLSSNKIYGEIPDIMGSLNSLVVLNLSNNMFTGSIPSSFGKLSNLEVLDLSLNSLSGNIPQQLTGLTFLDFFNVSFNNLSGPIPENGQLSTFDNNSFEGNKDLCGIQLLKKCEDPPKPPLQKPDGDQDSESGSFFELYWMVILIGYGGGLVAGLALGNAFAVDVYRLLQKIF</sequence>
<dbReference type="SMART" id="SM00369">
    <property type="entry name" value="LRR_TYP"/>
    <property type="match status" value="29"/>
</dbReference>
<evidence type="ECO:0000256" key="17">
    <source>
        <dbReference type="SAM" id="Phobius"/>
    </source>
</evidence>
<keyword evidence="14 17" id="KW-0472">Membrane</keyword>
<evidence type="ECO:0000256" key="14">
    <source>
        <dbReference type="ARBA" id="ARBA00023136"/>
    </source>
</evidence>
<organism evidence="21 22">
    <name type="scientific">Arachis hypogaea</name>
    <name type="common">Peanut</name>
    <dbReference type="NCBI Taxonomy" id="3818"/>
    <lineage>
        <taxon>Eukaryota</taxon>
        <taxon>Viridiplantae</taxon>
        <taxon>Streptophyta</taxon>
        <taxon>Embryophyta</taxon>
        <taxon>Tracheophyta</taxon>
        <taxon>Spermatophyta</taxon>
        <taxon>Magnoliopsida</taxon>
        <taxon>eudicotyledons</taxon>
        <taxon>Gunneridae</taxon>
        <taxon>Pentapetalae</taxon>
        <taxon>rosids</taxon>
        <taxon>fabids</taxon>
        <taxon>Fabales</taxon>
        <taxon>Fabaceae</taxon>
        <taxon>Papilionoideae</taxon>
        <taxon>50 kb inversion clade</taxon>
        <taxon>dalbergioids sensu lato</taxon>
        <taxon>Dalbergieae</taxon>
        <taxon>Pterocarpus clade</taxon>
        <taxon>Arachis</taxon>
    </lineage>
</organism>
<name>A0A445DBU5_ARAHY</name>
<dbReference type="Pfam" id="PF00560">
    <property type="entry name" value="LRR_1"/>
    <property type="match status" value="12"/>
</dbReference>
<reference evidence="21 22" key="1">
    <citation type="submission" date="2019-01" db="EMBL/GenBank/DDBJ databases">
        <title>Sequencing of cultivated peanut Arachis hypogaea provides insights into genome evolution and oil improvement.</title>
        <authorList>
            <person name="Chen X."/>
        </authorList>
    </citation>
    <scope>NUCLEOTIDE SEQUENCE [LARGE SCALE GENOMIC DNA]</scope>
    <source>
        <strain evidence="22">cv. Fuhuasheng</strain>
        <tissue evidence="21">Leaves</tissue>
    </source>
</reference>
<keyword evidence="7" id="KW-0479">Metal-binding</keyword>
<protein>
    <recommendedName>
        <fullName evidence="23">Leucine-rich repeat-containing N-terminal plant-type domain-containing protein</fullName>
    </recommendedName>
</protein>
<evidence type="ECO:0000259" key="19">
    <source>
        <dbReference type="Pfam" id="PF08646"/>
    </source>
</evidence>
<dbReference type="PANTHER" id="PTHR48061">
    <property type="entry name" value="LEUCINE-RICH REPEAT RECEPTOR PROTEIN KINASE EMS1-LIKE-RELATED"/>
    <property type="match status" value="1"/>
</dbReference>
<evidence type="ECO:0000256" key="9">
    <source>
        <dbReference type="ARBA" id="ARBA00022737"/>
    </source>
</evidence>
<dbReference type="GO" id="GO:0005886">
    <property type="term" value="C:plasma membrane"/>
    <property type="evidence" value="ECO:0007669"/>
    <property type="project" value="UniProtKB-SubCell"/>
</dbReference>
<keyword evidence="10" id="KW-0863">Zinc-finger</keyword>
<dbReference type="PANTHER" id="PTHR48061:SF29">
    <property type="entry name" value="RECEPTOR-LIKE KINASE FAMILY PROTEIN, PUTATIVE-RELATED"/>
    <property type="match status" value="1"/>
</dbReference>
<feature type="domain" description="Leucine-rich repeat-containing N-terminal plant-type" evidence="18">
    <location>
        <begin position="2345"/>
        <end position="2392"/>
    </location>
</feature>
<evidence type="ECO:0000256" key="16">
    <source>
        <dbReference type="ARBA" id="ARBA00023180"/>
    </source>
</evidence>
<keyword evidence="12 17" id="KW-1133">Transmembrane helix</keyword>
<keyword evidence="9" id="KW-0677">Repeat</keyword>
<comment type="subcellular location">
    <subcellularLocation>
        <location evidence="1">Cell membrane</location>
        <topology evidence="1">Single-pass type I membrane protein</topology>
    </subcellularLocation>
</comment>
<dbReference type="PROSITE" id="PS51450">
    <property type="entry name" value="LRR"/>
    <property type="match status" value="1"/>
</dbReference>
<dbReference type="Pfam" id="PF23598">
    <property type="entry name" value="LRR_14"/>
    <property type="match status" value="1"/>
</dbReference>
<keyword evidence="6 17" id="KW-0812">Transmembrane</keyword>
<dbReference type="InterPro" id="IPR047192">
    <property type="entry name" value="Euk_RPA1_DBD_C"/>
</dbReference>
<dbReference type="InterPro" id="IPR013210">
    <property type="entry name" value="LRR_N_plant-typ"/>
</dbReference>
<evidence type="ECO:0000256" key="1">
    <source>
        <dbReference type="ARBA" id="ARBA00004251"/>
    </source>
</evidence>
<keyword evidence="16" id="KW-0325">Glycoprotein</keyword>
<dbReference type="GO" id="GO:0008270">
    <property type="term" value="F:zinc ion binding"/>
    <property type="evidence" value="ECO:0007669"/>
    <property type="project" value="UniProtKB-KW"/>
</dbReference>
<dbReference type="GO" id="GO:0003677">
    <property type="term" value="F:DNA binding"/>
    <property type="evidence" value="ECO:0007669"/>
    <property type="project" value="UniProtKB-KW"/>
</dbReference>
<proteinExistence type="inferred from homology"/>
<dbReference type="FunFam" id="3.80.10.10:FF:000213">
    <property type="entry name" value="Tyrosine-sulfated glycopeptide receptor 1"/>
    <property type="match status" value="3"/>
</dbReference>
<keyword evidence="22" id="KW-1185">Reference proteome</keyword>
<dbReference type="STRING" id="3818.A0A445DBU5"/>
<dbReference type="SUPFAM" id="SSF50249">
    <property type="entry name" value="Nucleic acid-binding proteins"/>
    <property type="match status" value="1"/>
</dbReference>
<evidence type="ECO:0000256" key="12">
    <source>
        <dbReference type="ARBA" id="ARBA00022989"/>
    </source>
</evidence>
<accession>A0A445DBU5</accession>
<dbReference type="SUPFAM" id="SSF52047">
    <property type="entry name" value="RNI-like"/>
    <property type="match status" value="1"/>
</dbReference>
<gene>
    <name evidence="21" type="ORF">Ahy_A04g017696</name>
</gene>
<keyword evidence="8" id="KW-0732">Signal</keyword>
<evidence type="ECO:0000256" key="10">
    <source>
        <dbReference type="ARBA" id="ARBA00022771"/>
    </source>
</evidence>
<evidence type="ECO:0000256" key="7">
    <source>
        <dbReference type="ARBA" id="ARBA00022723"/>
    </source>
</evidence>
<evidence type="ECO:0000256" key="15">
    <source>
        <dbReference type="ARBA" id="ARBA00023170"/>
    </source>
</evidence>